<dbReference type="RefSeq" id="WP_179578296.1">
    <property type="nucleotide sequence ID" value="NZ_JACCFM010000001.1"/>
</dbReference>
<dbReference type="InterPro" id="IPR013783">
    <property type="entry name" value="Ig-like_fold"/>
</dbReference>
<gene>
    <name evidence="2" type="ORF">HNR05_001339</name>
</gene>
<evidence type="ECO:0008006" key="4">
    <source>
        <dbReference type="Google" id="ProtNLM"/>
    </source>
</evidence>
<dbReference type="SUPFAM" id="SSF49265">
    <property type="entry name" value="Fibronectin type III"/>
    <property type="match status" value="1"/>
</dbReference>
<comment type="caution">
    <text evidence="2">The sequence shown here is derived from an EMBL/GenBank/DDBJ whole genome shotgun (WGS) entry which is preliminary data.</text>
</comment>
<evidence type="ECO:0000256" key="1">
    <source>
        <dbReference type="SAM" id="MobiDB-lite"/>
    </source>
</evidence>
<name>A0A7Z0EDD9_9MICO</name>
<proteinExistence type="predicted"/>
<dbReference type="SUPFAM" id="SSF50985">
    <property type="entry name" value="RCC1/BLIP-II"/>
    <property type="match status" value="1"/>
</dbReference>
<dbReference type="InterPro" id="IPR009091">
    <property type="entry name" value="RCC1/BLIP-II"/>
</dbReference>
<reference evidence="2 3" key="1">
    <citation type="submission" date="2020-07" db="EMBL/GenBank/DDBJ databases">
        <title>Sequencing the genomes of 1000 actinobacteria strains.</title>
        <authorList>
            <person name="Klenk H.-P."/>
        </authorList>
    </citation>
    <scope>NUCLEOTIDE SEQUENCE [LARGE SCALE GENOMIC DNA]</scope>
    <source>
        <strain evidence="2 3">LI1</strain>
    </source>
</reference>
<dbReference type="AlphaFoldDB" id="A0A7Z0EDD9"/>
<dbReference type="GO" id="GO:0005975">
    <property type="term" value="P:carbohydrate metabolic process"/>
    <property type="evidence" value="ECO:0007669"/>
    <property type="project" value="UniProtKB-ARBA"/>
</dbReference>
<dbReference type="InterPro" id="IPR036116">
    <property type="entry name" value="FN3_sf"/>
</dbReference>
<accession>A0A7Z0EDD9</accession>
<dbReference type="Proteomes" id="UP000537260">
    <property type="component" value="Unassembled WGS sequence"/>
</dbReference>
<evidence type="ECO:0000313" key="3">
    <source>
        <dbReference type="Proteomes" id="UP000537260"/>
    </source>
</evidence>
<sequence length="1101" mass="117321">MTFPFEKNQSRLKGDGIVIDFRRILSVALSGLVLIGLVVSSESVPAMAEESNDYPLALDLANLSSFEDQEGNAVVLDSPASINGPRDVLTGQTTLGTPVVITVYSASTQSTALPVLPLDPMDPLNAYDPDPDPDEGPTLGTIDWDVDPLTPLEYALPNLVVANTPTTVALAWSVDSQADYYTVLMDGSEVSSTQSTYFALTDLQSGAEHEYSILAVKEADESPLKTPPPPTISSPISTDAAPGSSIDVSGVSLLGAMVVIVDANGAPVCSVVGSDPAGEFSCTVQDPELFLTPWSAKQVSPGGVHSTDVSISWGYGLPPVTLIGLPPATQPLTNGVLIVAGEAEPESDVGIWSADRTTGCDAVATATGSFECAITGLNSDSSYVWFAQQELQDLSEPEPRLLSSEPVSLSAGLPPAVAVERPSLGTNVEFGQIEVSAVGKPGATVSVLGLDRSSVCSGVADAQGHFDCGVSDLTDDAEYVWFAYQTDAAGNSGPETEIRVGGVSDTILSSKQLTSTQVLSQPAAARSTPSASFEAKTFSFDYRTFISDRRISGVFTDACVAFQEIPENNGIAFSGDDRTFEQPGNGGTFRTQMGFTYNFDSKATSTSKQVGLTKLRDAVTDDVIATRRADDDGLRFIPHDATNEYVSITLDLLAGDPFCKLPLGIQVGEIASTAIVHAWRDGTVSVVGQRRKMPSHEAWYSYDGERQWTNIQAFNQVGFICLIGDDSPCFLDVFFAETTRDPSLRWEEGSSRSAQIDSRGRLWSYSGVFSAAQAALSSCSAQQLNVAIRGLPNLRSPFANPGLPVWESQYTDFARMLQGPLYASLAITSSGALVEPSSSPAVGYRVVISPGTSFVSASWQPHVILAIDTTGGLWQSGYVSGVGSNQSGTHETFQRSDTFAKVMPGTDFVFASGSGSRTSSGGSFSTAAGVTTSGSVYVWGLWGWDSEEIVNNYLLFDYSSRQISPSGVSFKEVHVVDQNILAIDTDGYLWTASFGEALVKDPGTRQYERALLSEWGSVDGLLSADETELYRFNFYYPDLVEPYESLPSSASHVIDLDSYLDESGMLWTYNWEVESYELFGPPLSRPNPQSASCSYPGRAGA</sequence>
<protein>
    <recommendedName>
        <fullName evidence="4">Fibronectin type-III domain-containing protein</fullName>
    </recommendedName>
</protein>
<feature type="region of interest" description="Disordered" evidence="1">
    <location>
        <begin position="219"/>
        <end position="239"/>
    </location>
</feature>
<evidence type="ECO:0000313" key="2">
    <source>
        <dbReference type="EMBL" id="NYJ19548.1"/>
    </source>
</evidence>
<keyword evidence="3" id="KW-1185">Reference proteome</keyword>
<dbReference type="EMBL" id="JACCFM010000001">
    <property type="protein sequence ID" value="NYJ19548.1"/>
    <property type="molecule type" value="Genomic_DNA"/>
</dbReference>
<dbReference type="Gene3D" id="2.60.40.10">
    <property type="entry name" value="Immunoglobulins"/>
    <property type="match status" value="2"/>
</dbReference>
<organism evidence="2 3">
    <name type="scientific">Glaciibacter psychrotolerans</name>
    <dbReference type="NCBI Taxonomy" id="670054"/>
    <lineage>
        <taxon>Bacteria</taxon>
        <taxon>Bacillati</taxon>
        <taxon>Actinomycetota</taxon>
        <taxon>Actinomycetes</taxon>
        <taxon>Micrococcales</taxon>
        <taxon>Microbacteriaceae</taxon>
        <taxon>Glaciibacter</taxon>
    </lineage>
</organism>